<keyword evidence="5" id="KW-0680">Restriction system</keyword>
<dbReference type="InterPro" id="IPR050750">
    <property type="entry name" value="C5-MTase"/>
</dbReference>
<dbReference type="GO" id="GO:0032259">
    <property type="term" value="P:methylation"/>
    <property type="evidence" value="ECO:0007669"/>
    <property type="project" value="UniProtKB-KW"/>
</dbReference>
<evidence type="ECO:0000313" key="7">
    <source>
        <dbReference type="EMBL" id="MDP2565825.1"/>
    </source>
</evidence>
<evidence type="ECO:0000313" key="8">
    <source>
        <dbReference type="Proteomes" id="UP001177212"/>
    </source>
</evidence>
<dbReference type="InterPro" id="IPR001525">
    <property type="entry name" value="C5_MeTfrase"/>
</dbReference>
<dbReference type="Gene3D" id="3.40.50.150">
    <property type="entry name" value="Vaccinia Virus protein VP39"/>
    <property type="match status" value="1"/>
</dbReference>
<keyword evidence="3" id="KW-0808">Transferase</keyword>
<evidence type="ECO:0000256" key="2">
    <source>
        <dbReference type="ARBA" id="ARBA00022603"/>
    </source>
</evidence>
<comment type="caution">
    <text evidence="7">The sequence shown here is derived from an EMBL/GenBank/DDBJ whole genome shotgun (WGS) entry which is preliminary data.</text>
</comment>
<evidence type="ECO:0000256" key="3">
    <source>
        <dbReference type="ARBA" id="ARBA00022679"/>
    </source>
</evidence>
<reference evidence="7" key="1">
    <citation type="submission" date="2023-07" db="EMBL/GenBank/DDBJ databases">
        <title>Genome content predicts the carbon catabolic preferences of heterotrophic bacteria.</title>
        <authorList>
            <person name="Gralka M."/>
        </authorList>
    </citation>
    <scope>NUCLEOTIDE SEQUENCE</scope>
    <source>
        <strain evidence="7">4G09</strain>
    </source>
</reference>
<evidence type="ECO:0000256" key="6">
    <source>
        <dbReference type="ARBA" id="ARBA00047422"/>
    </source>
</evidence>
<keyword evidence="8" id="KW-1185">Reference proteome</keyword>
<dbReference type="SUPFAM" id="SSF53335">
    <property type="entry name" value="S-adenosyl-L-methionine-dependent methyltransferases"/>
    <property type="match status" value="1"/>
</dbReference>
<dbReference type="Pfam" id="PF00145">
    <property type="entry name" value="DNA_methylase"/>
    <property type="match status" value="1"/>
</dbReference>
<proteinExistence type="predicted"/>
<dbReference type="PANTHER" id="PTHR46098:SF1">
    <property type="entry name" value="TRNA (CYTOSINE(38)-C(5))-METHYLTRANSFERASE"/>
    <property type="match status" value="1"/>
</dbReference>
<evidence type="ECO:0000256" key="1">
    <source>
        <dbReference type="ARBA" id="ARBA00011975"/>
    </source>
</evidence>
<accession>A0ABT9FGB5</accession>
<dbReference type="RefSeq" id="WP_305472570.1">
    <property type="nucleotide sequence ID" value="NZ_JAUYVT010000014.1"/>
</dbReference>
<keyword evidence="2 7" id="KW-0489">Methyltransferase</keyword>
<dbReference type="InterPro" id="IPR029063">
    <property type="entry name" value="SAM-dependent_MTases_sf"/>
</dbReference>
<dbReference type="Proteomes" id="UP001177212">
    <property type="component" value="Unassembled WGS sequence"/>
</dbReference>
<dbReference type="EMBL" id="JAUYVT010000014">
    <property type="protein sequence ID" value="MDP2565825.1"/>
    <property type="molecule type" value="Genomic_DNA"/>
</dbReference>
<evidence type="ECO:0000256" key="5">
    <source>
        <dbReference type="ARBA" id="ARBA00022747"/>
    </source>
</evidence>
<protein>
    <recommendedName>
        <fullName evidence="1">DNA (cytosine-5-)-methyltransferase</fullName>
        <ecNumber evidence="1">2.1.1.37</ecNumber>
    </recommendedName>
</protein>
<comment type="catalytic activity">
    <reaction evidence="6">
        <text>a 2'-deoxycytidine in DNA + S-adenosyl-L-methionine = a 5-methyl-2'-deoxycytidine in DNA + S-adenosyl-L-homocysteine + H(+)</text>
        <dbReference type="Rhea" id="RHEA:13681"/>
        <dbReference type="Rhea" id="RHEA-COMP:11369"/>
        <dbReference type="Rhea" id="RHEA-COMP:11370"/>
        <dbReference type="ChEBI" id="CHEBI:15378"/>
        <dbReference type="ChEBI" id="CHEBI:57856"/>
        <dbReference type="ChEBI" id="CHEBI:59789"/>
        <dbReference type="ChEBI" id="CHEBI:85452"/>
        <dbReference type="ChEBI" id="CHEBI:85454"/>
        <dbReference type="EC" id="2.1.1.37"/>
    </reaction>
</comment>
<evidence type="ECO:0000256" key="4">
    <source>
        <dbReference type="ARBA" id="ARBA00022691"/>
    </source>
</evidence>
<sequence>MNKVSHISSVVIEGKNSVTGSERGTQFYFANQEALELAEFNIGSKFKSITTENDELILELVDNPNEGNGTVSKKAGDKRIIDTRRLPESWAKGMKLKITATKKKIIITLHCTEVEVKERENNLRNRFINNENVKIGEMFSGSKMKKMLKENGLVNLANDCSCKLAIEVDQSKIQNSMSEYYDFWMEKGNIACKDIHNVDFSKIELEQLDGLIADLTMLNNIGQSKSKEINEEDEKLSTYFLAFFEILRRTNPAFIIAEINSSDIKMVTRSPILSILEGVFDSLNYNCNIEIEEGETNKAKIRALSKNITLDELQSYDQKYLEQKEACNDHNYIEPSNYIEERIIEREERLKHKLLNNMYIENGSCFSGGGIADAASHEGFSKSKINSYCKYGFEIEEKYSASNLRNNRAIWSDNSHFKIGDISKINLYDGFDYKTEGNISGVPCVGHSVAGISKNGLKFPEEHKLAGKLFISYLTVIKAANCAYTTLENVKGFMKSFSMDVIRPLMSFFGYNISEKLMTGTDFGAIEDRERFVMVCISKNIYQNNILEEIQPVRDQDQRLGDCLNHIKHSDPSWYWYDYLDAKAVADKAKGNDFSQQFVNEKSVKCGVISKGYKKARSTEPFILWGLREQFSDFFLNSKVKMNLRKVCDEVFSIADIPEMVIHFAETSAKRYNLRNKLKGDAKVKSKLAGLVRDSLLNKALNEISEIIENDNELHKELTETLHAMSKATRLFYVNEHANCKKVPAELVSDLSETTGHEILGNGVIFTLFVEVARKIGETIKAFALGSYKDAIPNTISVLTELPNKKEKNTFEQLEFQLTA</sequence>
<dbReference type="EC" id="2.1.1.37" evidence="1"/>
<keyword evidence="4" id="KW-0949">S-adenosyl-L-methionine</keyword>
<organism evidence="7 8">
    <name type="scientific">Pseudoalteromonas marina</name>
    <dbReference type="NCBI Taxonomy" id="267375"/>
    <lineage>
        <taxon>Bacteria</taxon>
        <taxon>Pseudomonadati</taxon>
        <taxon>Pseudomonadota</taxon>
        <taxon>Gammaproteobacteria</taxon>
        <taxon>Alteromonadales</taxon>
        <taxon>Pseudoalteromonadaceae</taxon>
        <taxon>Pseudoalteromonas</taxon>
    </lineage>
</organism>
<name>A0ABT9FGB5_9GAMM</name>
<gene>
    <name evidence="7" type="ORF">Q8W34_14355</name>
</gene>
<dbReference type="GO" id="GO:0008168">
    <property type="term" value="F:methyltransferase activity"/>
    <property type="evidence" value="ECO:0007669"/>
    <property type="project" value="UniProtKB-KW"/>
</dbReference>
<dbReference type="PANTHER" id="PTHR46098">
    <property type="entry name" value="TRNA (CYTOSINE(38)-C(5))-METHYLTRANSFERASE"/>
    <property type="match status" value="1"/>
</dbReference>